<dbReference type="Pfam" id="PF00005">
    <property type="entry name" value="ABC_tran"/>
    <property type="match status" value="2"/>
</dbReference>
<dbReference type="PANTHER" id="PTHR42855:SF2">
    <property type="entry name" value="DRUG RESISTANCE ABC TRANSPORTER,ATP-BINDING PROTEIN"/>
    <property type="match status" value="1"/>
</dbReference>
<dbReference type="AlphaFoldDB" id="A0A920CNX1"/>
<gene>
    <name evidence="5" type="ORF">J34TS1_27160</name>
</gene>
<evidence type="ECO:0000256" key="1">
    <source>
        <dbReference type="ARBA" id="ARBA00022741"/>
    </source>
</evidence>
<evidence type="ECO:0000313" key="6">
    <source>
        <dbReference type="Proteomes" id="UP000682811"/>
    </source>
</evidence>
<dbReference type="InterPro" id="IPR003439">
    <property type="entry name" value="ABC_transporter-like_ATP-bd"/>
</dbReference>
<accession>A0A920CNX1</accession>
<dbReference type="PANTHER" id="PTHR42855">
    <property type="entry name" value="ABC TRANSPORTER ATP-BINDING SUBUNIT"/>
    <property type="match status" value="1"/>
</dbReference>
<dbReference type="Proteomes" id="UP000682811">
    <property type="component" value="Unassembled WGS sequence"/>
</dbReference>
<dbReference type="PROSITE" id="PS00211">
    <property type="entry name" value="ABC_TRANSPORTER_1"/>
    <property type="match status" value="2"/>
</dbReference>
<dbReference type="InterPro" id="IPR051309">
    <property type="entry name" value="ABCF_ATPase"/>
</dbReference>
<evidence type="ECO:0000256" key="3">
    <source>
        <dbReference type="SAM" id="Coils"/>
    </source>
</evidence>
<dbReference type="CDD" id="cd03221">
    <property type="entry name" value="ABCF_EF-3"/>
    <property type="match status" value="2"/>
</dbReference>
<dbReference type="EMBL" id="BORT01000010">
    <property type="protein sequence ID" value="GIO47951.1"/>
    <property type="molecule type" value="Genomic_DNA"/>
</dbReference>
<keyword evidence="6" id="KW-1185">Reference proteome</keyword>
<keyword evidence="1" id="KW-0547">Nucleotide-binding</keyword>
<dbReference type="InterPro" id="IPR032781">
    <property type="entry name" value="ABC_tran_Xtn"/>
</dbReference>
<evidence type="ECO:0000259" key="4">
    <source>
        <dbReference type="PROSITE" id="PS50893"/>
    </source>
</evidence>
<name>A0A920CNX1_9BACL</name>
<dbReference type="RefSeq" id="WP_212978686.1">
    <property type="nucleotide sequence ID" value="NZ_AP025343.1"/>
</dbReference>
<reference evidence="5 6" key="1">
    <citation type="submission" date="2021-03" db="EMBL/GenBank/DDBJ databases">
        <title>Antimicrobial resistance genes in bacteria isolated from Japanese honey, and their potential for conferring macrolide and lincosamide resistance in the American foulbrood pathogen Paenibacillus larvae.</title>
        <authorList>
            <person name="Okamoto M."/>
            <person name="Kumagai M."/>
            <person name="Kanamori H."/>
            <person name="Takamatsu D."/>
        </authorList>
    </citation>
    <scope>NUCLEOTIDE SEQUENCE [LARGE SCALE GENOMIC DNA]</scope>
    <source>
        <strain evidence="5 6">J34TS1</strain>
    </source>
</reference>
<sequence>MMIQCKNVQKYHGAELVLSDICFEISLGEKAALIGRNGSGKTTLLRLLKGEDGDKPDQGTIAIQKGAKIGLLAQIPEASPAESVYDVLLRPFAAPLEWQKRMRGLEALMSDPDQTGDAKAMAGWLEEYGKLQEQFERADGYEIESSITKVTNGLDIPAQQLSQPFASLSGGEKTKIGLAALLLEKPDILLLDEPTNHLDMAAVEWLEQFLADYKGTVLTISHDRYFLDRLVTKVIEIEDGEAFIYHTNYSGYQKEKEERLLLQFAQYQEQQKKIKKMQESIKQLIQWGNEANPPNPSFHRRAASMQKALDRMVKLKRPVLERKKMDLQLQQDDRSGKQVLVLDDVGKAFGDHFLFRGINALLRYGETVMMLGANGCGKSTLLQMILGSEEVTEGNLALGSRVVTGYLAQQEHPEHAQQTVLQFYREQAGIEEGEARSKLARFLFYGADVFKNISSLSGGEWTRLRFAVLMELKPNLLILDEPTNHLDIDSREVLEEALEEFPGTILAVSHDRYFINRLASQIWSLEEGELRVIPGGLEEYHARPVPIKQPETPKAALTSTAAVSFDPAVKRPKSTSKTASVAWESEIQNAEQQLLDIEKRMMDPTIACDANKLAELHEDSERLKAKIQQLYEDWMSAAE</sequence>
<proteinExistence type="predicted"/>
<dbReference type="SUPFAM" id="SSF52540">
    <property type="entry name" value="P-loop containing nucleoside triphosphate hydrolases"/>
    <property type="match status" value="2"/>
</dbReference>
<evidence type="ECO:0000313" key="5">
    <source>
        <dbReference type="EMBL" id="GIO47951.1"/>
    </source>
</evidence>
<comment type="caution">
    <text evidence="5">The sequence shown here is derived from an EMBL/GenBank/DDBJ whole genome shotgun (WGS) entry which is preliminary data.</text>
</comment>
<dbReference type="InterPro" id="IPR003593">
    <property type="entry name" value="AAA+_ATPase"/>
</dbReference>
<evidence type="ECO:0000256" key="2">
    <source>
        <dbReference type="ARBA" id="ARBA00022840"/>
    </source>
</evidence>
<dbReference type="InterPro" id="IPR027417">
    <property type="entry name" value="P-loop_NTPase"/>
</dbReference>
<dbReference type="SMART" id="SM00382">
    <property type="entry name" value="AAA"/>
    <property type="match status" value="2"/>
</dbReference>
<dbReference type="GO" id="GO:0005524">
    <property type="term" value="F:ATP binding"/>
    <property type="evidence" value="ECO:0007669"/>
    <property type="project" value="UniProtKB-KW"/>
</dbReference>
<keyword evidence="2 5" id="KW-0067">ATP-binding</keyword>
<dbReference type="Pfam" id="PF12848">
    <property type="entry name" value="ABC_tran_Xtn"/>
    <property type="match status" value="1"/>
</dbReference>
<feature type="domain" description="ABC transporter" evidence="4">
    <location>
        <begin position="3"/>
        <end position="264"/>
    </location>
</feature>
<feature type="domain" description="ABC transporter" evidence="4">
    <location>
        <begin position="340"/>
        <end position="552"/>
    </location>
</feature>
<dbReference type="NCBIfam" id="NF000355">
    <property type="entry name" value="ribo_prot_ABC_F"/>
    <property type="match status" value="1"/>
</dbReference>
<dbReference type="Gene3D" id="3.40.50.300">
    <property type="entry name" value="P-loop containing nucleotide triphosphate hydrolases"/>
    <property type="match status" value="2"/>
</dbReference>
<dbReference type="FunFam" id="3.40.50.300:FF:000011">
    <property type="entry name" value="Putative ABC transporter ATP-binding component"/>
    <property type="match status" value="1"/>
</dbReference>
<dbReference type="GO" id="GO:0016887">
    <property type="term" value="F:ATP hydrolysis activity"/>
    <property type="evidence" value="ECO:0007669"/>
    <property type="project" value="InterPro"/>
</dbReference>
<keyword evidence="3" id="KW-0175">Coiled coil</keyword>
<organism evidence="5 6">
    <name type="scientific">Paenibacillus azoreducens</name>
    <dbReference type="NCBI Taxonomy" id="116718"/>
    <lineage>
        <taxon>Bacteria</taxon>
        <taxon>Bacillati</taxon>
        <taxon>Bacillota</taxon>
        <taxon>Bacilli</taxon>
        <taxon>Bacillales</taxon>
        <taxon>Paenibacillaceae</taxon>
        <taxon>Paenibacillus</taxon>
    </lineage>
</organism>
<feature type="coiled-coil region" evidence="3">
    <location>
        <begin position="580"/>
        <end position="633"/>
    </location>
</feature>
<dbReference type="InterPro" id="IPR017871">
    <property type="entry name" value="ABC_transporter-like_CS"/>
</dbReference>
<protein>
    <submittedName>
        <fullName evidence="5">ABC transporter ATP-binding protein</fullName>
    </submittedName>
</protein>
<dbReference type="PROSITE" id="PS50893">
    <property type="entry name" value="ABC_TRANSPORTER_2"/>
    <property type="match status" value="2"/>
</dbReference>